<accession>H2XKL1</accession>
<reference evidence="1" key="3">
    <citation type="submission" date="2025-09" db="UniProtKB">
        <authorList>
            <consortium name="Ensembl"/>
        </authorList>
    </citation>
    <scope>IDENTIFICATION</scope>
</reference>
<sequence>MDELSLFSELNEMNLNRCMEDISRKILDRQNKIIIRLSGSASTYWKPLVQCLGKISELQLDMRYISKEELQLLKEEIQQLPCPQDFNLNVIEVTAEESSEGSYYQDEYYDEYYDEDYDYY</sequence>
<name>H2XKL1_CIOIN</name>
<dbReference type="Proteomes" id="UP000008144">
    <property type="component" value="Unassembled WGS sequence"/>
</dbReference>
<dbReference type="AlphaFoldDB" id="H2XKL1"/>
<organism evidence="1 2">
    <name type="scientific">Ciona intestinalis</name>
    <name type="common">Transparent sea squirt</name>
    <name type="synonym">Ascidia intestinalis</name>
    <dbReference type="NCBI Taxonomy" id="7719"/>
    <lineage>
        <taxon>Eukaryota</taxon>
        <taxon>Metazoa</taxon>
        <taxon>Chordata</taxon>
        <taxon>Tunicata</taxon>
        <taxon>Ascidiacea</taxon>
        <taxon>Phlebobranchia</taxon>
        <taxon>Cionidae</taxon>
        <taxon>Ciona</taxon>
    </lineage>
</organism>
<gene>
    <name evidence="1" type="primary">LOC100182634</name>
</gene>
<evidence type="ECO:0000313" key="2">
    <source>
        <dbReference type="Proteomes" id="UP000008144"/>
    </source>
</evidence>
<dbReference type="Ensembl" id="ENSCINT00000035052.1">
    <property type="protein sequence ID" value="ENSCINP00000030193.1"/>
    <property type="gene ID" value="ENSCING00000022618.1"/>
</dbReference>
<dbReference type="HOGENOM" id="CLU_2048886_0_0_1"/>
<evidence type="ECO:0000313" key="1">
    <source>
        <dbReference type="Ensembl" id="ENSCINP00000030193.1"/>
    </source>
</evidence>
<reference evidence="2" key="1">
    <citation type="journal article" date="2002" name="Science">
        <title>The draft genome of Ciona intestinalis: insights into chordate and vertebrate origins.</title>
        <authorList>
            <person name="Dehal P."/>
            <person name="Satou Y."/>
            <person name="Campbell R.K."/>
            <person name="Chapman J."/>
            <person name="Degnan B."/>
            <person name="De Tomaso A."/>
            <person name="Davidson B."/>
            <person name="Di Gregorio A."/>
            <person name="Gelpke M."/>
            <person name="Goodstein D.M."/>
            <person name="Harafuji N."/>
            <person name="Hastings K.E."/>
            <person name="Ho I."/>
            <person name="Hotta K."/>
            <person name="Huang W."/>
            <person name="Kawashima T."/>
            <person name="Lemaire P."/>
            <person name="Martinez D."/>
            <person name="Meinertzhagen I.A."/>
            <person name="Necula S."/>
            <person name="Nonaka M."/>
            <person name="Putnam N."/>
            <person name="Rash S."/>
            <person name="Saiga H."/>
            <person name="Satake M."/>
            <person name="Terry A."/>
            <person name="Yamada L."/>
            <person name="Wang H.G."/>
            <person name="Awazu S."/>
            <person name="Azumi K."/>
            <person name="Boore J."/>
            <person name="Branno M."/>
            <person name="Chin-Bow S."/>
            <person name="DeSantis R."/>
            <person name="Doyle S."/>
            <person name="Francino P."/>
            <person name="Keys D.N."/>
            <person name="Haga S."/>
            <person name="Hayashi H."/>
            <person name="Hino K."/>
            <person name="Imai K.S."/>
            <person name="Inaba K."/>
            <person name="Kano S."/>
            <person name="Kobayashi K."/>
            <person name="Kobayashi M."/>
            <person name="Lee B.I."/>
            <person name="Makabe K.W."/>
            <person name="Manohar C."/>
            <person name="Matassi G."/>
            <person name="Medina M."/>
            <person name="Mochizuki Y."/>
            <person name="Mount S."/>
            <person name="Morishita T."/>
            <person name="Miura S."/>
            <person name="Nakayama A."/>
            <person name="Nishizaka S."/>
            <person name="Nomoto H."/>
            <person name="Ohta F."/>
            <person name="Oishi K."/>
            <person name="Rigoutsos I."/>
            <person name="Sano M."/>
            <person name="Sasaki A."/>
            <person name="Sasakura Y."/>
            <person name="Shoguchi E."/>
            <person name="Shin-i T."/>
            <person name="Spagnuolo A."/>
            <person name="Stainier D."/>
            <person name="Suzuki M.M."/>
            <person name="Tassy O."/>
            <person name="Takatori N."/>
            <person name="Tokuoka M."/>
            <person name="Yagi K."/>
            <person name="Yoshizaki F."/>
            <person name="Wada S."/>
            <person name="Zhang C."/>
            <person name="Hyatt P.D."/>
            <person name="Larimer F."/>
            <person name="Detter C."/>
            <person name="Doggett N."/>
            <person name="Glavina T."/>
            <person name="Hawkins T."/>
            <person name="Richardson P."/>
            <person name="Lucas S."/>
            <person name="Kohara Y."/>
            <person name="Levine M."/>
            <person name="Satoh N."/>
            <person name="Rokhsar D.S."/>
        </authorList>
    </citation>
    <scope>NUCLEOTIDE SEQUENCE [LARGE SCALE GENOMIC DNA]</scope>
</reference>
<reference evidence="1" key="2">
    <citation type="submission" date="2025-08" db="UniProtKB">
        <authorList>
            <consortium name="Ensembl"/>
        </authorList>
    </citation>
    <scope>IDENTIFICATION</scope>
</reference>
<protein>
    <submittedName>
        <fullName evidence="1">Uncharacterized LOC100182634</fullName>
    </submittedName>
</protein>
<keyword evidence="2" id="KW-1185">Reference proteome</keyword>
<dbReference type="InParanoid" id="H2XKL1"/>
<proteinExistence type="predicted"/>